<reference evidence="6 7" key="1">
    <citation type="submission" date="2018-11" db="EMBL/GenBank/DDBJ databases">
        <title>Microbial catabolism of amino acid.</title>
        <authorList>
            <person name="Hibi M."/>
            <person name="Ogawa J."/>
        </authorList>
    </citation>
    <scope>NUCLEOTIDE SEQUENCE [LARGE SCALE GENOMIC DNA]</scope>
    <source>
        <strain evidence="6 7">C31-06</strain>
    </source>
</reference>
<dbReference type="PROSITE" id="PS00687">
    <property type="entry name" value="ALDEHYDE_DEHYDR_GLU"/>
    <property type="match status" value="1"/>
</dbReference>
<feature type="active site" evidence="3">
    <location>
        <position position="257"/>
    </location>
</feature>
<organism evidence="6 7">
    <name type="scientific">Rhodococcus wratislaviensis</name>
    <name type="common">Tsukamurella wratislaviensis</name>
    <dbReference type="NCBI Taxonomy" id="44752"/>
    <lineage>
        <taxon>Bacteria</taxon>
        <taxon>Bacillati</taxon>
        <taxon>Actinomycetota</taxon>
        <taxon>Actinomycetes</taxon>
        <taxon>Mycobacteriales</taxon>
        <taxon>Nocardiaceae</taxon>
        <taxon>Rhodococcus</taxon>
    </lineage>
</organism>
<dbReference type="Pfam" id="PF00171">
    <property type="entry name" value="Aldedh"/>
    <property type="match status" value="1"/>
</dbReference>
<dbReference type="PANTHER" id="PTHR11699">
    <property type="entry name" value="ALDEHYDE DEHYDROGENASE-RELATED"/>
    <property type="match status" value="1"/>
</dbReference>
<evidence type="ECO:0000256" key="1">
    <source>
        <dbReference type="ARBA" id="ARBA00009986"/>
    </source>
</evidence>
<comment type="similarity">
    <text evidence="1 4">Belongs to the aldehyde dehydrogenase family.</text>
</comment>
<dbReference type="FunFam" id="3.40.605.10:FF:000007">
    <property type="entry name" value="NAD/NADP-dependent betaine aldehyde dehydrogenase"/>
    <property type="match status" value="1"/>
</dbReference>
<protein>
    <submittedName>
        <fullName evidence="6">Aldehyde dehydrogenase</fullName>
    </submittedName>
</protein>
<keyword evidence="7" id="KW-1185">Reference proteome</keyword>
<dbReference type="SUPFAM" id="SSF53720">
    <property type="entry name" value="ALDH-like"/>
    <property type="match status" value="1"/>
</dbReference>
<evidence type="ECO:0000259" key="5">
    <source>
        <dbReference type="Pfam" id="PF00171"/>
    </source>
</evidence>
<evidence type="ECO:0000313" key="7">
    <source>
        <dbReference type="Proteomes" id="UP000287519"/>
    </source>
</evidence>
<comment type="caution">
    <text evidence="6">The sequence shown here is derived from an EMBL/GenBank/DDBJ whole genome shotgun (WGS) entry which is preliminary data.</text>
</comment>
<dbReference type="InterPro" id="IPR015590">
    <property type="entry name" value="Aldehyde_DH_dom"/>
</dbReference>
<accession>A0A402CMC3</accession>
<dbReference type="AlphaFoldDB" id="A0A402CMC3"/>
<dbReference type="EMBL" id="BHYM01000107">
    <property type="protein sequence ID" value="GCE44787.1"/>
    <property type="molecule type" value="Genomic_DNA"/>
</dbReference>
<proteinExistence type="inferred from homology"/>
<dbReference type="GO" id="GO:0016620">
    <property type="term" value="F:oxidoreductase activity, acting on the aldehyde or oxo group of donors, NAD or NADP as acceptor"/>
    <property type="evidence" value="ECO:0007669"/>
    <property type="project" value="InterPro"/>
</dbReference>
<dbReference type="InterPro" id="IPR029510">
    <property type="entry name" value="Ald_DH_CS_GLU"/>
</dbReference>
<dbReference type="InterPro" id="IPR016162">
    <property type="entry name" value="Ald_DH_N"/>
</dbReference>
<dbReference type="Proteomes" id="UP000287519">
    <property type="component" value="Unassembled WGS sequence"/>
</dbReference>
<sequence>MAMTTIGGMRETLTAGLWIGGERRTAGSGGTYEHVNPSTGQVQGLVPLAGASEVDEAVEAARSAFHEWRRWDPADRRRILNKLAALLADHADELLTIESLETGIPVSTGGMLPLLLGGLEYAASLADKLAGTVVPTKPGAVFDYTLVEPIGVVGVIIPWNGPVGQIGLSVSSPLAAGCTVILKPSELAPFSSDVFGRLCIEAGIPAGVVNVLPGTAEAGEALVRHPGVDKISFVGSVGTSRKVAAGCAATGKSALLELGGKSADLVFADTDVRKAAGDAIGWLVYNAGQACTLASRFIVHDSIYDDYVELVVQGLDALQVGDASDPRTDMGPVINKSAQDRVLSMIERAKHDSSVRLLTGGGRIESPGFHVQPTLFEASNSAEISREEVFGPVLSVMRFHEDDEAIAIANDSSFGLAGYVHTSDLSRALRVAAELDTGNIGINGGMAPGVTGAPFGGVKDSGYGRAGGIAGVTEFTRLKNVMISL</sequence>
<dbReference type="InterPro" id="IPR016163">
    <property type="entry name" value="Ald_DH_C"/>
</dbReference>
<evidence type="ECO:0000256" key="2">
    <source>
        <dbReference type="ARBA" id="ARBA00023002"/>
    </source>
</evidence>
<evidence type="ECO:0000313" key="6">
    <source>
        <dbReference type="EMBL" id="GCE44787.1"/>
    </source>
</evidence>
<evidence type="ECO:0000256" key="3">
    <source>
        <dbReference type="PROSITE-ProRule" id="PRU10007"/>
    </source>
</evidence>
<keyword evidence="2 4" id="KW-0560">Oxidoreductase</keyword>
<evidence type="ECO:0000256" key="4">
    <source>
        <dbReference type="RuleBase" id="RU003345"/>
    </source>
</evidence>
<dbReference type="Gene3D" id="3.40.309.10">
    <property type="entry name" value="Aldehyde Dehydrogenase, Chain A, domain 2"/>
    <property type="match status" value="1"/>
</dbReference>
<dbReference type="InterPro" id="IPR016161">
    <property type="entry name" value="Ald_DH/histidinol_DH"/>
</dbReference>
<dbReference type="Gene3D" id="3.40.605.10">
    <property type="entry name" value="Aldehyde Dehydrogenase, Chain A, domain 1"/>
    <property type="match status" value="1"/>
</dbReference>
<gene>
    <name evidence="6" type="ORF">Rhow_000378</name>
</gene>
<feature type="domain" description="Aldehyde dehydrogenase" evidence="5">
    <location>
        <begin position="28"/>
        <end position="481"/>
    </location>
</feature>
<name>A0A402CMC3_RHOWR</name>